<dbReference type="Proteomes" id="UP000735874">
    <property type="component" value="Unassembled WGS sequence"/>
</dbReference>
<evidence type="ECO:0000313" key="1">
    <source>
        <dbReference type="EMBL" id="KAG2811315.1"/>
    </source>
</evidence>
<dbReference type="EMBL" id="RCMI01002521">
    <property type="protein sequence ID" value="KAG2876065.1"/>
    <property type="molecule type" value="Genomic_DNA"/>
</dbReference>
<dbReference type="Proteomes" id="UP000760860">
    <property type="component" value="Unassembled WGS sequence"/>
</dbReference>
<dbReference type="EMBL" id="RCMV01002640">
    <property type="protein sequence ID" value="KAG3201851.1"/>
    <property type="molecule type" value="Genomic_DNA"/>
</dbReference>
<dbReference type="Proteomes" id="UP000736787">
    <property type="component" value="Unassembled WGS sequence"/>
</dbReference>
<sequence length="88" mass="9299">MPSLAGVHAPQLSTELARAVVLGLGSAVANAPRRTHQLALAKPLPPPSAFRITSSLPLTAAFNNRERVLSESLVGVHHSYSSDHFVAH</sequence>
<proteinExistence type="predicted"/>
<comment type="caution">
    <text evidence="3">The sequence shown here is derived from an EMBL/GenBank/DDBJ whole genome shotgun (WGS) entry which is preliminary data.</text>
</comment>
<accession>A0A8T1AXP2</accession>
<dbReference type="EMBL" id="RCML01002480">
    <property type="protein sequence ID" value="KAG2957786.1"/>
    <property type="molecule type" value="Genomic_DNA"/>
</dbReference>
<dbReference type="EMBL" id="RCMK01001726">
    <property type="protein sequence ID" value="KAG2889326.1"/>
    <property type="molecule type" value="Genomic_DNA"/>
</dbReference>
<name>A0A8T1AXP2_9STRA</name>
<protein>
    <submittedName>
        <fullName evidence="3">Uncharacterized protein</fullName>
    </submittedName>
</protein>
<dbReference type="Proteomes" id="UP000697107">
    <property type="component" value="Unassembled WGS sequence"/>
</dbReference>
<evidence type="ECO:0000313" key="3">
    <source>
        <dbReference type="EMBL" id="KAG2889326.1"/>
    </source>
</evidence>
<dbReference type="AlphaFoldDB" id="A0A8T1AXP2"/>
<evidence type="ECO:0000313" key="6">
    <source>
        <dbReference type="Proteomes" id="UP000736787"/>
    </source>
</evidence>
<organism evidence="3 6">
    <name type="scientific">Phytophthora cactorum</name>
    <dbReference type="NCBI Taxonomy" id="29920"/>
    <lineage>
        <taxon>Eukaryota</taxon>
        <taxon>Sar</taxon>
        <taxon>Stramenopiles</taxon>
        <taxon>Oomycota</taxon>
        <taxon>Peronosporomycetes</taxon>
        <taxon>Peronosporales</taxon>
        <taxon>Peronosporaceae</taxon>
        <taxon>Phytophthora</taxon>
    </lineage>
</organism>
<evidence type="ECO:0000313" key="5">
    <source>
        <dbReference type="EMBL" id="KAG3201851.1"/>
    </source>
</evidence>
<evidence type="ECO:0000313" key="2">
    <source>
        <dbReference type="EMBL" id="KAG2876065.1"/>
    </source>
</evidence>
<gene>
    <name evidence="1" type="ORF">PC113_g23675</name>
    <name evidence="2" type="ORF">PC115_g23733</name>
    <name evidence="3" type="ORF">PC117_g24705</name>
    <name evidence="4" type="ORF">PC118_g23854</name>
    <name evidence="5" type="ORF">PC129_g23402</name>
</gene>
<reference evidence="3" key="1">
    <citation type="submission" date="2018-10" db="EMBL/GenBank/DDBJ databases">
        <title>Effector identification in a new, highly contiguous assembly of the strawberry crown rot pathogen Phytophthora cactorum.</title>
        <authorList>
            <person name="Armitage A.D."/>
            <person name="Nellist C.F."/>
            <person name="Bates H."/>
            <person name="Vickerstaff R.J."/>
            <person name="Harrison R.J."/>
        </authorList>
    </citation>
    <scope>NUCLEOTIDE SEQUENCE</scope>
    <source>
        <strain evidence="1">15-7</strain>
        <strain evidence="2">4032</strain>
        <strain evidence="3">4040</strain>
        <strain evidence="4">P415</strain>
        <strain evidence="5">P421</strain>
    </source>
</reference>
<dbReference type="EMBL" id="RCMG01002343">
    <property type="protein sequence ID" value="KAG2811315.1"/>
    <property type="molecule type" value="Genomic_DNA"/>
</dbReference>
<dbReference type="Proteomes" id="UP000774804">
    <property type="component" value="Unassembled WGS sequence"/>
</dbReference>
<evidence type="ECO:0000313" key="4">
    <source>
        <dbReference type="EMBL" id="KAG2957786.1"/>
    </source>
</evidence>